<dbReference type="Proteomes" id="UP000245060">
    <property type="component" value="Unassembled WGS sequence"/>
</dbReference>
<dbReference type="PANTHER" id="PTHR43899">
    <property type="entry name" value="RH59310P"/>
    <property type="match status" value="1"/>
</dbReference>
<dbReference type="SUPFAM" id="SSF51735">
    <property type="entry name" value="NAD(P)-binding Rossmann-fold domains"/>
    <property type="match status" value="1"/>
</dbReference>
<name>A0ABQ0NSL7_9MYCO</name>
<keyword evidence="4" id="KW-0812">Transmembrane</keyword>
<keyword evidence="6" id="KW-1185">Reference proteome</keyword>
<sequence length="274" mass="28420">MSTQRHGGAGGWAVITGASSGLGAIFADMLAKRSLSLLLAGRDEVRLNAVAQRVRHGTAGIDVEVVVGDLGTRSGVDALAVRLEGRAVEVLVNNAGFGTYGRFSELDADREHELVAVNVDALVRLTHAVLPGMLARGRGGILNVASTIAFTPGTYQATYGASKAFVLSLSRALWAETRGSGVTVTALCPGPTRTGFVDALGSDVSHTAIYRRLAAPEPVVSAGLRALDRGRGVAVPGWRNRIMSTASSFSPGWLSALISARLLRPAAATTHAGR</sequence>
<dbReference type="EMBL" id="BFCH01000018">
    <property type="protein sequence ID" value="GBG39107.1"/>
    <property type="molecule type" value="Genomic_DNA"/>
</dbReference>
<reference evidence="6" key="1">
    <citation type="submission" date="2018-04" db="EMBL/GenBank/DDBJ databases">
        <title>Draft genome sequence of Mycobacterium montefiorense isolated from Japanese black salamander.</title>
        <authorList>
            <person name="Fukano H."/>
            <person name="Yoshida M."/>
            <person name="Shimizu A."/>
            <person name="Iwao H."/>
            <person name="Kurata O."/>
            <person name="Katayama Y."/>
            <person name="Omatsu T."/>
            <person name="Mizutani T."/>
            <person name="Wada S."/>
            <person name="Hoshino Y."/>
        </authorList>
    </citation>
    <scope>NUCLEOTIDE SEQUENCE [LARGE SCALE GENOMIC DNA]</scope>
    <source>
        <strain evidence="6">BS</strain>
    </source>
</reference>
<dbReference type="PRINTS" id="PR00081">
    <property type="entry name" value="GDHRDH"/>
</dbReference>
<dbReference type="PANTHER" id="PTHR43899:SF13">
    <property type="entry name" value="RH59310P"/>
    <property type="match status" value="1"/>
</dbReference>
<dbReference type="PRINTS" id="PR00080">
    <property type="entry name" value="SDRFAMILY"/>
</dbReference>
<keyword evidence="4" id="KW-0472">Membrane</keyword>
<keyword evidence="2" id="KW-0560">Oxidoreductase</keyword>
<dbReference type="Gene3D" id="3.40.50.720">
    <property type="entry name" value="NAD(P)-binding Rossmann-like Domain"/>
    <property type="match status" value="1"/>
</dbReference>
<dbReference type="InterPro" id="IPR036291">
    <property type="entry name" value="NAD(P)-bd_dom_sf"/>
</dbReference>
<dbReference type="InterPro" id="IPR051019">
    <property type="entry name" value="VLCFA-Steroid_DH"/>
</dbReference>
<comment type="similarity">
    <text evidence="1 3">Belongs to the short-chain dehydrogenases/reductases (SDR) family.</text>
</comment>
<proteinExistence type="inferred from homology"/>
<keyword evidence="4" id="KW-1133">Transmembrane helix</keyword>
<protein>
    <submittedName>
        <fullName evidence="5">Short-chain dehydrogenase</fullName>
    </submittedName>
</protein>
<comment type="caution">
    <text evidence="5">The sequence shown here is derived from an EMBL/GenBank/DDBJ whole genome shotgun (WGS) entry which is preliminary data.</text>
</comment>
<evidence type="ECO:0000313" key="5">
    <source>
        <dbReference type="EMBL" id="GBG39107.1"/>
    </source>
</evidence>
<dbReference type="Pfam" id="PF00106">
    <property type="entry name" value="adh_short"/>
    <property type="match status" value="1"/>
</dbReference>
<dbReference type="PIRSF" id="PIRSF000126">
    <property type="entry name" value="11-beta-HSD1"/>
    <property type="match status" value="1"/>
</dbReference>
<dbReference type="InterPro" id="IPR002347">
    <property type="entry name" value="SDR_fam"/>
</dbReference>
<evidence type="ECO:0000256" key="2">
    <source>
        <dbReference type="ARBA" id="ARBA00023002"/>
    </source>
</evidence>
<evidence type="ECO:0000256" key="4">
    <source>
        <dbReference type="SAM" id="Phobius"/>
    </source>
</evidence>
<gene>
    <name evidence="5" type="ORF">MmonteBS_34790</name>
</gene>
<organism evidence="5 6">
    <name type="scientific">Mycobacterium montefiorense</name>
    <dbReference type="NCBI Taxonomy" id="154654"/>
    <lineage>
        <taxon>Bacteria</taxon>
        <taxon>Bacillati</taxon>
        <taxon>Actinomycetota</taxon>
        <taxon>Actinomycetes</taxon>
        <taxon>Mycobacteriales</taxon>
        <taxon>Mycobacteriaceae</taxon>
        <taxon>Mycobacterium</taxon>
        <taxon>Mycobacterium simiae complex</taxon>
    </lineage>
</organism>
<evidence type="ECO:0000313" key="6">
    <source>
        <dbReference type="Proteomes" id="UP000245060"/>
    </source>
</evidence>
<evidence type="ECO:0000256" key="1">
    <source>
        <dbReference type="ARBA" id="ARBA00006484"/>
    </source>
</evidence>
<evidence type="ECO:0000256" key="3">
    <source>
        <dbReference type="RuleBase" id="RU000363"/>
    </source>
</evidence>
<accession>A0ABQ0NSL7</accession>
<feature type="transmembrane region" description="Helical" evidence="4">
    <location>
        <begin position="12"/>
        <end position="31"/>
    </location>
</feature>
<dbReference type="RefSeq" id="WP_108924375.1">
    <property type="nucleotide sequence ID" value="NZ_BFCH01000018.1"/>
</dbReference>